<dbReference type="EnsemblMetazoa" id="ACUA018214-RA">
    <property type="protein sequence ID" value="ACUA018214-PA"/>
    <property type="gene ID" value="ACUA018214"/>
</dbReference>
<feature type="compositionally biased region" description="Low complexity" evidence="1">
    <location>
        <begin position="59"/>
        <end position="72"/>
    </location>
</feature>
<dbReference type="EMBL" id="AXCM01000015">
    <property type="status" value="NOT_ANNOTATED_CDS"/>
    <property type="molecule type" value="Genomic_DNA"/>
</dbReference>
<sequence length="202" mass="22174">MSSNPCKHGDREKDQNNNFVNSTAHGGAGVDREARARRIASRSAREDLHQQMFRGGARNQQHYYNLQHQQQQTGGVPRGDKDTTASTACNGAGSQVTAKVMWGNVSAIKELRDQDQNERQLGTRATGRRHPGCHADDGEDDDDSDDDGENNDTNDDVEDDHQRKETSAPEDVGSIYGSVILQTKSSSNAVSVPDLRRMPAEL</sequence>
<protein>
    <submittedName>
        <fullName evidence="2">Uncharacterized protein</fullName>
    </submittedName>
</protein>
<feature type="compositionally biased region" description="Basic and acidic residues" evidence="1">
    <location>
        <begin position="109"/>
        <end position="118"/>
    </location>
</feature>
<feature type="compositionally biased region" description="Acidic residues" evidence="1">
    <location>
        <begin position="137"/>
        <end position="159"/>
    </location>
</feature>
<proteinExistence type="predicted"/>
<evidence type="ECO:0000313" key="3">
    <source>
        <dbReference type="Proteomes" id="UP000075883"/>
    </source>
</evidence>
<feature type="region of interest" description="Disordered" evidence="1">
    <location>
        <begin position="109"/>
        <end position="178"/>
    </location>
</feature>
<dbReference type="Proteomes" id="UP000075883">
    <property type="component" value="Unassembled WGS sequence"/>
</dbReference>
<evidence type="ECO:0000313" key="2">
    <source>
        <dbReference type="EnsemblMetazoa" id="ACUA018214-PA"/>
    </source>
</evidence>
<keyword evidence="3" id="KW-1185">Reference proteome</keyword>
<accession>A0A182MH78</accession>
<organism evidence="2 3">
    <name type="scientific">Anopheles culicifacies</name>
    <dbReference type="NCBI Taxonomy" id="139723"/>
    <lineage>
        <taxon>Eukaryota</taxon>
        <taxon>Metazoa</taxon>
        <taxon>Ecdysozoa</taxon>
        <taxon>Arthropoda</taxon>
        <taxon>Hexapoda</taxon>
        <taxon>Insecta</taxon>
        <taxon>Pterygota</taxon>
        <taxon>Neoptera</taxon>
        <taxon>Endopterygota</taxon>
        <taxon>Diptera</taxon>
        <taxon>Nematocera</taxon>
        <taxon>Culicoidea</taxon>
        <taxon>Culicidae</taxon>
        <taxon>Anophelinae</taxon>
        <taxon>Anopheles</taxon>
        <taxon>culicifacies species complex</taxon>
    </lineage>
</organism>
<evidence type="ECO:0000256" key="1">
    <source>
        <dbReference type="SAM" id="MobiDB-lite"/>
    </source>
</evidence>
<feature type="compositionally biased region" description="Polar residues" evidence="1">
    <location>
        <begin position="84"/>
        <end position="96"/>
    </location>
</feature>
<dbReference type="VEuPathDB" id="VectorBase:ACUA018214"/>
<feature type="region of interest" description="Disordered" evidence="1">
    <location>
        <begin position="1"/>
        <end position="96"/>
    </location>
</feature>
<reference evidence="2" key="2">
    <citation type="submission" date="2020-05" db="UniProtKB">
        <authorList>
            <consortium name="EnsemblMetazoa"/>
        </authorList>
    </citation>
    <scope>IDENTIFICATION</scope>
    <source>
        <strain evidence="2">A-37</strain>
    </source>
</reference>
<reference evidence="3" key="1">
    <citation type="submission" date="2013-09" db="EMBL/GenBank/DDBJ databases">
        <title>The Genome Sequence of Anopheles culicifacies species A.</title>
        <authorList>
            <consortium name="The Broad Institute Genomics Platform"/>
            <person name="Neafsey D.E."/>
            <person name="Besansky N."/>
            <person name="Howell P."/>
            <person name="Walton C."/>
            <person name="Young S.K."/>
            <person name="Zeng Q."/>
            <person name="Gargeya S."/>
            <person name="Fitzgerald M."/>
            <person name="Haas B."/>
            <person name="Abouelleil A."/>
            <person name="Allen A.W."/>
            <person name="Alvarado L."/>
            <person name="Arachchi H.M."/>
            <person name="Berlin A.M."/>
            <person name="Chapman S.B."/>
            <person name="Gainer-Dewar J."/>
            <person name="Goldberg J."/>
            <person name="Griggs A."/>
            <person name="Gujja S."/>
            <person name="Hansen M."/>
            <person name="Howarth C."/>
            <person name="Imamovic A."/>
            <person name="Ireland A."/>
            <person name="Larimer J."/>
            <person name="McCowan C."/>
            <person name="Murphy C."/>
            <person name="Pearson M."/>
            <person name="Poon T.W."/>
            <person name="Priest M."/>
            <person name="Roberts A."/>
            <person name="Saif S."/>
            <person name="Shea T."/>
            <person name="Sisk P."/>
            <person name="Sykes S."/>
            <person name="Wortman J."/>
            <person name="Nusbaum C."/>
            <person name="Birren B."/>
        </authorList>
    </citation>
    <scope>NUCLEOTIDE SEQUENCE [LARGE SCALE GENOMIC DNA]</scope>
    <source>
        <strain evidence="3">A-37</strain>
    </source>
</reference>
<dbReference type="AlphaFoldDB" id="A0A182MH78"/>
<name>A0A182MH78_9DIPT</name>